<feature type="compositionally biased region" description="Low complexity" evidence="1">
    <location>
        <begin position="73"/>
        <end position="91"/>
    </location>
</feature>
<evidence type="ECO:0000256" key="1">
    <source>
        <dbReference type="SAM" id="MobiDB-lite"/>
    </source>
</evidence>
<organism evidence="3 4">
    <name type="scientific">Rhodopirellula baltica (strain DSM 10527 / NCIMB 13988 / SH1)</name>
    <dbReference type="NCBI Taxonomy" id="243090"/>
    <lineage>
        <taxon>Bacteria</taxon>
        <taxon>Pseudomonadati</taxon>
        <taxon>Planctomycetota</taxon>
        <taxon>Planctomycetia</taxon>
        <taxon>Pirellulales</taxon>
        <taxon>Pirellulaceae</taxon>
        <taxon>Rhodopirellula</taxon>
    </lineage>
</organism>
<dbReference type="STRING" id="243090.RB9424"/>
<protein>
    <recommendedName>
        <fullName evidence="2">DUF58 domain-containing protein</fullName>
    </recommendedName>
</protein>
<dbReference type="Pfam" id="PF01882">
    <property type="entry name" value="DUF58"/>
    <property type="match status" value="1"/>
</dbReference>
<dbReference type="Proteomes" id="UP000001025">
    <property type="component" value="Chromosome"/>
</dbReference>
<feature type="domain" description="DUF58" evidence="2">
    <location>
        <begin position="142"/>
        <end position="345"/>
    </location>
</feature>
<name>Q7ULL4_RHOBA</name>
<evidence type="ECO:0000313" key="4">
    <source>
        <dbReference type="Proteomes" id="UP000001025"/>
    </source>
</evidence>
<dbReference type="EMBL" id="BX294149">
    <property type="protein sequence ID" value="CAD76255.1"/>
    <property type="molecule type" value="Genomic_DNA"/>
</dbReference>
<dbReference type="Gene3D" id="3.40.50.410">
    <property type="entry name" value="von Willebrand factor, type A domain"/>
    <property type="match status" value="1"/>
</dbReference>
<dbReference type="HOGENOM" id="CLU_054927_3_1_0"/>
<dbReference type="KEGG" id="rba:RB9424"/>
<dbReference type="AlphaFoldDB" id="Q7ULL4"/>
<dbReference type="PATRIC" id="fig|243090.15.peg.4514"/>
<dbReference type="InterPro" id="IPR002881">
    <property type="entry name" value="DUF58"/>
</dbReference>
<feature type="region of interest" description="Disordered" evidence="1">
    <location>
        <begin position="65"/>
        <end position="98"/>
    </location>
</feature>
<dbReference type="PANTHER" id="PTHR33608">
    <property type="entry name" value="BLL2464 PROTEIN"/>
    <property type="match status" value="1"/>
</dbReference>
<dbReference type="eggNOG" id="COG1721">
    <property type="taxonomic scope" value="Bacteria"/>
</dbReference>
<keyword evidence="4" id="KW-1185">Reference proteome</keyword>
<reference evidence="3 4" key="1">
    <citation type="journal article" date="2003" name="Proc. Natl. Acad. Sci. U.S.A.">
        <title>Complete genome sequence of the marine planctomycete Pirellula sp. strain 1.</title>
        <authorList>
            <person name="Gloeckner F.O."/>
            <person name="Kube M."/>
            <person name="Bauer M."/>
            <person name="Teeling H."/>
            <person name="Lombardot T."/>
            <person name="Ludwig W."/>
            <person name="Gade D."/>
            <person name="Beck A."/>
            <person name="Borzym K."/>
            <person name="Heitmann K."/>
            <person name="Rabus R."/>
            <person name="Schlesner H."/>
            <person name="Amann R."/>
            <person name="Reinhardt R."/>
        </authorList>
    </citation>
    <scope>NUCLEOTIDE SEQUENCE [LARGE SCALE GENOMIC DNA]</scope>
    <source>
        <strain evidence="4">DSM 10527 / NCIMB 13988 / SH1</strain>
    </source>
</reference>
<sequence length="388" mass="43417">MNGKRSPKSSNGCQPIVKEMSSNEFSLFRRGNSLRSDRAVIAFLRISDLDEETVEVRWRAPPLRESAKLHPMSNAPASSTTEPTPAASTPTDAKRQASGPLLTPALLGRLERLELVSRKIFRGRMKGERISRRKGQSVEFADFRNYVPGDDLRLIDWNLYARLDQLFLKLFQEEEDLHFHALIDTSASMNFGTPNKLRVAKQLAAALGYVGLCHGDRVCVRAMGQSGHNAPVLRSRGSFWKMLNYLDGLSGGENVSLHDGVKDFVTRGGGSGVVVLITDMMDKEGYESALRMLVGRQIDVFVLQVLSQEEIDPPLRGDRRLIDVEDGDAAEITVNQFVLDKYQANLKAFLNQIRQYCAKRSIVHVMVPTDTPIETVITKYLRTRGVVR</sequence>
<evidence type="ECO:0000313" key="3">
    <source>
        <dbReference type="EMBL" id="CAD76255.1"/>
    </source>
</evidence>
<dbReference type="InterPro" id="IPR036465">
    <property type="entry name" value="vWFA_dom_sf"/>
</dbReference>
<proteinExistence type="predicted"/>
<gene>
    <name evidence="3" type="ordered locus">RB9424</name>
</gene>
<dbReference type="EnsemblBacteria" id="CAD76255">
    <property type="protein sequence ID" value="CAD76255"/>
    <property type="gene ID" value="RB9424"/>
</dbReference>
<dbReference type="InParanoid" id="Q7ULL4"/>
<accession>Q7ULL4</accession>
<dbReference type="PANTHER" id="PTHR33608:SF7">
    <property type="entry name" value="DUF58 DOMAIN-CONTAINING PROTEIN"/>
    <property type="match status" value="1"/>
</dbReference>
<dbReference type="SUPFAM" id="SSF53300">
    <property type="entry name" value="vWA-like"/>
    <property type="match status" value="1"/>
</dbReference>
<dbReference type="OrthoDB" id="9780819at2"/>
<evidence type="ECO:0000259" key="2">
    <source>
        <dbReference type="Pfam" id="PF01882"/>
    </source>
</evidence>